<dbReference type="Proteomes" id="UP000234681">
    <property type="component" value="Chromosome 3"/>
</dbReference>
<accession>A6JXJ2</accession>
<reference evidence="1 2" key="1">
    <citation type="submission" date="2005-09" db="EMBL/GenBank/DDBJ databases">
        <authorList>
            <person name="Mural R.J."/>
            <person name="Li P.W."/>
            <person name="Adams M.D."/>
            <person name="Amanatides P.G."/>
            <person name="Baden-Tillson H."/>
            <person name="Barnstead M."/>
            <person name="Chin S.H."/>
            <person name="Dew I."/>
            <person name="Evans C.A."/>
            <person name="Ferriera S."/>
            <person name="Flanigan M."/>
            <person name="Fosler C."/>
            <person name="Glodek A."/>
            <person name="Gu Z."/>
            <person name="Holt R.A."/>
            <person name="Jennings D."/>
            <person name="Kraft C.L."/>
            <person name="Lu F."/>
            <person name="Nguyen T."/>
            <person name="Nusskern D.R."/>
            <person name="Pfannkoch C.M."/>
            <person name="Sitter C."/>
            <person name="Sutton G.G."/>
            <person name="Venter J.C."/>
            <person name="Wang Z."/>
            <person name="Woodage T."/>
            <person name="Zheng X.H."/>
            <person name="Zhong F."/>
        </authorList>
    </citation>
    <scope>NUCLEOTIDE SEQUENCE [LARGE SCALE GENOMIC DNA]</scope>
    <source>
        <strain>BN</strain>
        <strain evidence="2">Sprague-Dawley</strain>
    </source>
</reference>
<evidence type="ECO:0000313" key="1">
    <source>
        <dbReference type="EMBL" id="EDL96417.1"/>
    </source>
</evidence>
<gene>
    <name evidence="1" type="ORF">rCG_32357</name>
</gene>
<protein>
    <submittedName>
        <fullName evidence="1">RCG32357</fullName>
    </submittedName>
</protein>
<dbReference type="EMBL" id="CH474005">
    <property type="protein sequence ID" value="EDL96417.1"/>
    <property type="molecule type" value="Genomic_DNA"/>
</dbReference>
<name>A6JXJ2_RAT</name>
<proteinExistence type="predicted"/>
<evidence type="ECO:0000313" key="2">
    <source>
        <dbReference type="Proteomes" id="UP000234681"/>
    </source>
</evidence>
<dbReference type="AlphaFoldDB" id="A6JXJ2"/>
<sequence>MHEHPPPPSERCFSTSGPHRSCLPLTTVLRVSLRSCHL</sequence>
<organism evidence="1 2">
    <name type="scientific">Rattus norvegicus</name>
    <name type="common">Rat</name>
    <dbReference type="NCBI Taxonomy" id="10116"/>
    <lineage>
        <taxon>Eukaryota</taxon>
        <taxon>Metazoa</taxon>
        <taxon>Chordata</taxon>
        <taxon>Craniata</taxon>
        <taxon>Vertebrata</taxon>
        <taxon>Euteleostomi</taxon>
        <taxon>Mammalia</taxon>
        <taxon>Eutheria</taxon>
        <taxon>Euarchontoglires</taxon>
        <taxon>Glires</taxon>
        <taxon>Rodentia</taxon>
        <taxon>Myomorpha</taxon>
        <taxon>Muroidea</taxon>
        <taxon>Muridae</taxon>
        <taxon>Murinae</taxon>
        <taxon>Rattus</taxon>
    </lineage>
</organism>